<proteinExistence type="inferred from homology"/>
<organism evidence="13 14">
    <name type="scientific">Rhamnusium bicolor</name>
    <dbReference type="NCBI Taxonomy" id="1586634"/>
    <lineage>
        <taxon>Eukaryota</taxon>
        <taxon>Metazoa</taxon>
        <taxon>Ecdysozoa</taxon>
        <taxon>Arthropoda</taxon>
        <taxon>Hexapoda</taxon>
        <taxon>Insecta</taxon>
        <taxon>Pterygota</taxon>
        <taxon>Neoptera</taxon>
        <taxon>Endopterygota</taxon>
        <taxon>Coleoptera</taxon>
        <taxon>Polyphaga</taxon>
        <taxon>Cucujiformia</taxon>
        <taxon>Chrysomeloidea</taxon>
        <taxon>Cerambycidae</taxon>
        <taxon>Lepturinae</taxon>
        <taxon>Rhagiini</taxon>
        <taxon>Rhamnusium</taxon>
    </lineage>
</organism>
<dbReference type="AlphaFoldDB" id="A0AAV8XL77"/>
<dbReference type="InterPro" id="IPR000832">
    <property type="entry name" value="GPCR_2_secretin-like"/>
</dbReference>
<dbReference type="InterPro" id="IPR036445">
    <property type="entry name" value="GPCR_2_extracell_dom_sf"/>
</dbReference>
<sequence>MQHIRQSFRMESLFENFLTCCREAVDCCENEMNEENIIHNTTHCPTIWDAWTCFPPTKVNTIARETCSSQAYRSPEHVCRLESEKECNWNDTYKLALWEQQTDYSVCAIAPVYSRRHTYHVIVLSVSTFLCLPAIVIFFMFEKLRKTTRVILHRNLLVAICIRNILTSLAKVIVILDALKSNLVTNNVMKNNDVACRVLAFFECAAKNGIYACMLVDAYYLHKVIVRSFSKDIHVKYLYAATIVLTAVPTIAWAIAKGVTHGDNCWMVDSDGFQWINDGFRIAILAINTFLLLDILRVMIMKLRQGSTSRQTKYIYLYQIGNKFTSRQKKRMQAAFRATVLLIPLFGLHIIITANKIVYDDSCQAEDIYDFARYTMEALQGIFVAVLFCYANTEVQNEIKNGYRKLAIYLNQKFGWNIRRETAYRRRTTAATYVQSGTDC</sequence>
<feature type="transmembrane region" description="Helical" evidence="10">
    <location>
        <begin position="334"/>
        <end position="359"/>
    </location>
</feature>
<evidence type="ECO:0000256" key="4">
    <source>
        <dbReference type="ARBA" id="ARBA00022692"/>
    </source>
</evidence>
<dbReference type="Gene3D" id="1.20.1070.10">
    <property type="entry name" value="Rhodopsin 7-helix transmembrane proteins"/>
    <property type="match status" value="1"/>
</dbReference>
<dbReference type="GO" id="GO:0008528">
    <property type="term" value="F:G protein-coupled peptide receptor activity"/>
    <property type="evidence" value="ECO:0007669"/>
    <property type="project" value="TreeGrafter"/>
</dbReference>
<feature type="transmembrane region" description="Helical" evidence="10">
    <location>
        <begin position="121"/>
        <end position="141"/>
    </location>
</feature>
<name>A0AAV8XL77_9CUCU</name>
<dbReference type="InterPro" id="IPR017981">
    <property type="entry name" value="GPCR_2-like_7TM"/>
</dbReference>
<keyword evidence="4 10" id="KW-0812">Transmembrane</keyword>
<dbReference type="SUPFAM" id="SSF111418">
    <property type="entry name" value="Hormone receptor domain"/>
    <property type="match status" value="1"/>
</dbReference>
<keyword evidence="9" id="KW-0807">Transducer</keyword>
<dbReference type="GO" id="GO:0005886">
    <property type="term" value="C:plasma membrane"/>
    <property type="evidence" value="ECO:0007669"/>
    <property type="project" value="UniProtKB-SubCell"/>
</dbReference>
<keyword evidence="3" id="KW-1003">Cell membrane</keyword>
<dbReference type="PROSITE" id="PS50261">
    <property type="entry name" value="G_PROTEIN_RECEP_F2_4"/>
    <property type="match status" value="1"/>
</dbReference>
<dbReference type="EMBL" id="JANEYF010003070">
    <property type="protein sequence ID" value="KAJ8939580.1"/>
    <property type="molecule type" value="Genomic_DNA"/>
</dbReference>
<dbReference type="PANTHER" id="PTHR45620">
    <property type="entry name" value="PDF RECEPTOR-LIKE PROTEIN-RELATED"/>
    <property type="match status" value="1"/>
</dbReference>
<evidence type="ECO:0000259" key="12">
    <source>
        <dbReference type="PROSITE" id="PS50261"/>
    </source>
</evidence>
<dbReference type="PANTHER" id="PTHR45620:SF42">
    <property type="entry name" value="G-PROTEIN COUPLED RECEPTOR SEB-2"/>
    <property type="match status" value="1"/>
</dbReference>
<keyword evidence="5 10" id="KW-1133">Transmembrane helix</keyword>
<feature type="transmembrane region" description="Helical" evidence="10">
    <location>
        <begin position="371"/>
        <end position="391"/>
    </location>
</feature>
<protein>
    <submittedName>
        <fullName evidence="13">Uncharacterized protein</fullName>
    </submittedName>
</protein>
<evidence type="ECO:0000256" key="3">
    <source>
        <dbReference type="ARBA" id="ARBA00022475"/>
    </source>
</evidence>
<evidence type="ECO:0000256" key="2">
    <source>
        <dbReference type="ARBA" id="ARBA00005314"/>
    </source>
</evidence>
<evidence type="ECO:0000259" key="11">
    <source>
        <dbReference type="PROSITE" id="PS50227"/>
    </source>
</evidence>
<accession>A0AAV8XL77</accession>
<evidence type="ECO:0000313" key="13">
    <source>
        <dbReference type="EMBL" id="KAJ8939580.1"/>
    </source>
</evidence>
<keyword evidence="8" id="KW-0675">Receptor</keyword>
<evidence type="ECO:0000256" key="9">
    <source>
        <dbReference type="ARBA" id="ARBA00023224"/>
    </source>
</evidence>
<evidence type="ECO:0000256" key="5">
    <source>
        <dbReference type="ARBA" id="ARBA00022989"/>
    </source>
</evidence>
<dbReference type="Pfam" id="PF00002">
    <property type="entry name" value="7tm_2"/>
    <property type="match status" value="1"/>
</dbReference>
<dbReference type="Gene3D" id="4.10.1240.10">
    <property type="entry name" value="GPCR, family 2, extracellular hormone receptor domain"/>
    <property type="match status" value="1"/>
</dbReference>
<comment type="caution">
    <text evidence="13">The sequence shown here is derived from an EMBL/GenBank/DDBJ whole genome shotgun (WGS) entry which is preliminary data.</text>
</comment>
<reference evidence="13" key="1">
    <citation type="journal article" date="2023" name="Insect Mol. Biol.">
        <title>Genome sequencing provides insights into the evolution of gene families encoding plant cell wall-degrading enzymes in longhorned beetles.</title>
        <authorList>
            <person name="Shin N.R."/>
            <person name="Okamura Y."/>
            <person name="Kirsch R."/>
            <person name="Pauchet Y."/>
        </authorList>
    </citation>
    <scope>NUCLEOTIDE SEQUENCE</scope>
    <source>
        <strain evidence="13">RBIC_L_NR</strain>
    </source>
</reference>
<feature type="domain" description="G-protein coupled receptors family 2 profile 1" evidence="11">
    <location>
        <begin position="27"/>
        <end position="111"/>
    </location>
</feature>
<keyword evidence="7 10" id="KW-0472">Membrane</keyword>
<feature type="transmembrane region" description="Helical" evidence="10">
    <location>
        <begin position="156"/>
        <end position="179"/>
    </location>
</feature>
<keyword evidence="14" id="KW-1185">Reference proteome</keyword>
<gene>
    <name evidence="13" type="ORF">NQ314_011077</name>
</gene>
<dbReference type="GO" id="GO:0007166">
    <property type="term" value="P:cell surface receptor signaling pathway"/>
    <property type="evidence" value="ECO:0007669"/>
    <property type="project" value="InterPro"/>
</dbReference>
<dbReference type="GO" id="GO:0007188">
    <property type="term" value="P:adenylate cyclase-modulating G protein-coupled receptor signaling pathway"/>
    <property type="evidence" value="ECO:0007669"/>
    <property type="project" value="TreeGrafter"/>
</dbReference>
<evidence type="ECO:0000256" key="10">
    <source>
        <dbReference type="SAM" id="Phobius"/>
    </source>
</evidence>
<comment type="subcellular location">
    <subcellularLocation>
        <location evidence="1">Cell membrane</location>
        <topology evidence="1">Multi-pass membrane protein</topology>
    </subcellularLocation>
</comment>
<keyword evidence="6" id="KW-0297">G-protein coupled receptor</keyword>
<dbReference type="PRINTS" id="PR00249">
    <property type="entry name" value="GPCRSECRETIN"/>
</dbReference>
<feature type="domain" description="G-protein coupled receptors family 2 profile 2" evidence="12">
    <location>
        <begin position="116"/>
        <end position="392"/>
    </location>
</feature>
<feature type="transmembrane region" description="Helical" evidence="10">
    <location>
        <begin position="279"/>
        <end position="300"/>
    </location>
</feature>
<evidence type="ECO:0000313" key="14">
    <source>
        <dbReference type="Proteomes" id="UP001162156"/>
    </source>
</evidence>
<dbReference type="PROSITE" id="PS50227">
    <property type="entry name" value="G_PROTEIN_RECEP_F2_3"/>
    <property type="match status" value="1"/>
</dbReference>
<dbReference type="InterPro" id="IPR001879">
    <property type="entry name" value="GPCR_2_extracellular_dom"/>
</dbReference>
<feature type="transmembrane region" description="Helical" evidence="10">
    <location>
        <begin position="237"/>
        <end position="259"/>
    </location>
</feature>
<evidence type="ECO:0000256" key="6">
    <source>
        <dbReference type="ARBA" id="ARBA00023040"/>
    </source>
</evidence>
<evidence type="ECO:0000256" key="1">
    <source>
        <dbReference type="ARBA" id="ARBA00004651"/>
    </source>
</evidence>
<evidence type="ECO:0000256" key="7">
    <source>
        <dbReference type="ARBA" id="ARBA00023136"/>
    </source>
</evidence>
<dbReference type="InterPro" id="IPR050332">
    <property type="entry name" value="GPCR_2"/>
</dbReference>
<dbReference type="Proteomes" id="UP001162156">
    <property type="component" value="Unassembled WGS sequence"/>
</dbReference>
<comment type="similarity">
    <text evidence="2">Belongs to the G-protein coupled receptor 2 family.</text>
</comment>
<evidence type="ECO:0000256" key="8">
    <source>
        <dbReference type="ARBA" id="ARBA00023170"/>
    </source>
</evidence>